<dbReference type="EMBL" id="BPLR01009428">
    <property type="protein sequence ID" value="GIY31860.1"/>
    <property type="molecule type" value="Genomic_DNA"/>
</dbReference>
<sequence>MAFLSTKCDAENSTKACPVDVRIETSCPVPLNLSCRRGLRLYKGLSCSLVRIMECAEHRRTSSVMEHIGVYKTDLFEPATPPFAFGCEWGAAMPDKTQLVAALTCAY</sequence>
<gene>
    <name evidence="1" type="ORF">CEXT_91171</name>
</gene>
<keyword evidence="2" id="KW-1185">Reference proteome</keyword>
<evidence type="ECO:0000313" key="1">
    <source>
        <dbReference type="EMBL" id="GIY31860.1"/>
    </source>
</evidence>
<name>A0AAV4SCG9_CAEEX</name>
<comment type="caution">
    <text evidence="1">The sequence shown here is derived from an EMBL/GenBank/DDBJ whole genome shotgun (WGS) entry which is preliminary data.</text>
</comment>
<proteinExistence type="predicted"/>
<protein>
    <submittedName>
        <fullName evidence="1">Uncharacterized protein</fullName>
    </submittedName>
</protein>
<dbReference type="Proteomes" id="UP001054945">
    <property type="component" value="Unassembled WGS sequence"/>
</dbReference>
<reference evidence="1 2" key="1">
    <citation type="submission" date="2021-06" db="EMBL/GenBank/DDBJ databases">
        <title>Caerostris extrusa draft genome.</title>
        <authorList>
            <person name="Kono N."/>
            <person name="Arakawa K."/>
        </authorList>
    </citation>
    <scope>NUCLEOTIDE SEQUENCE [LARGE SCALE GENOMIC DNA]</scope>
</reference>
<dbReference type="AlphaFoldDB" id="A0AAV4SCG9"/>
<accession>A0AAV4SCG9</accession>
<evidence type="ECO:0000313" key="2">
    <source>
        <dbReference type="Proteomes" id="UP001054945"/>
    </source>
</evidence>
<organism evidence="1 2">
    <name type="scientific">Caerostris extrusa</name>
    <name type="common">Bark spider</name>
    <name type="synonym">Caerostris bankana</name>
    <dbReference type="NCBI Taxonomy" id="172846"/>
    <lineage>
        <taxon>Eukaryota</taxon>
        <taxon>Metazoa</taxon>
        <taxon>Ecdysozoa</taxon>
        <taxon>Arthropoda</taxon>
        <taxon>Chelicerata</taxon>
        <taxon>Arachnida</taxon>
        <taxon>Araneae</taxon>
        <taxon>Araneomorphae</taxon>
        <taxon>Entelegynae</taxon>
        <taxon>Araneoidea</taxon>
        <taxon>Araneidae</taxon>
        <taxon>Caerostris</taxon>
    </lineage>
</organism>